<organism evidence="2 3">
    <name type="scientific">Hyaloscypha variabilis (strain UAMH 11265 / GT02V1 / F)</name>
    <name type="common">Meliniomyces variabilis</name>
    <dbReference type="NCBI Taxonomy" id="1149755"/>
    <lineage>
        <taxon>Eukaryota</taxon>
        <taxon>Fungi</taxon>
        <taxon>Dikarya</taxon>
        <taxon>Ascomycota</taxon>
        <taxon>Pezizomycotina</taxon>
        <taxon>Leotiomycetes</taxon>
        <taxon>Helotiales</taxon>
        <taxon>Hyaloscyphaceae</taxon>
        <taxon>Hyaloscypha</taxon>
        <taxon>Hyaloscypha variabilis</taxon>
    </lineage>
</organism>
<feature type="compositionally biased region" description="Polar residues" evidence="1">
    <location>
        <begin position="141"/>
        <end position="152"/>
    </location>
</feature>
<evidence type="ECO:0000313" key="2">
    <source>
        <dbReference type="EMBL" id="PMD35487.1"/>
    </source>
</evidence>
<dbReference type="Proteomes" id="UP000235786">
    <property type="component" value="Unassembled WGS sequence"/>
</dbReference>
<evidence type="ECO:0000313" key="3">
    <source>
        <dbReference type="Proteomes" id="UP000235786"/>
    </source>
</evidence>
<evidence type="ECO:0000256" key="1">
    <source>
        <dbReference type="SAM" id="MobiDB-lite"/>
    </source>
</evidence>
<sequence>MSGDCQPISQGGPVQESPYRQAIQITDEMRQHCHIYFDEQLYTSALTLLSDLVTSGVSHPESMGRPTFAPVPFHIELISALLIHPRYTNQARPNERLELASRSITFLRNALSILGPLNAGLGEAFFFSPTNGARSSRRSRNMTQNGDDCSSSDTDDRPEQMGGVIANKGRIRRCAKDFWHMVGWAFNCSVKYPKRWKYWKVWLDFMLDVLDADWVERERQDQLVSDSKKAGREQQPLLRECLLVKYLSDTKGRSSAVKRIVRSAFADGSLDSLTEFPEVFANETKELKVPNGRKRKREDSTKHHIANYDDEDAGIAMDSSELTDQTPEPTQVAEDATVVDPWLGGSESIALRQRLLMLFSRVSAILPDCFAECVDVYGVMYDCLKVLPVPAFSLLLSPSSSSQLPVFVVVSLTQFLLLRFLPGNVPLPDSIVDREQDELSQEVLEKCFFPFAASTSLAADNAKVSILVEVQFRQFLKSCKCYHSTTLDSAIKKGILARENKSKGDKRRRDGGTRVKEEESDREWLRASGERLRSLLLWVEQHDEGD</sequence>
<name>A0A2J6RAE8_HYAVF</name>
<gene>
    <name evidence="2" type="ORF">L207DRAFT_556936</name>
</gene>
<proteinExistence type="predicted"/>
<reference evidence="2 3" key="1">
    <citation type="submission" date="2016-04" db="EMBL/GenBank/DDBJ databases">
        <title>A degradative enzymes factory behind the ericoid mycorrhizal symbiosis.</title>
        <authorList>
            <consortium name="DOE Joint Genome Institute"/>
            <person name="Martino E."/>
            <person name="Morin E."/>
            <person name="Grelet G."/>
            <person name="Kuo A."/>
            <person name="Kohler A."/>
            <person name="Daghino S."/>
            <person name="Barry K."/>
            <person name="Choi C."/>
            <person name="Cichocki N."/>
            <person name="Clum A."/>
            <person name="Copeland A."/>
            <person name="Hainaut M."/>
            <person name="Haridas S."/>
            <person name="Labutti K."/>
            <person name="Lindquist E."/>
            <person name="Lipzen A."/>
            <person name="Khouja H.-R."/>
            <person name="Murat C."/>
            <person name="Ohm R."/>
            <person name="Olson A."/>
            <person name="Spatafora J."/>
            <person name="Veneault-Fourrey C."/>
            <person name="Henrissat B."/>
            <person name="Grigoriev I."/>
            <person name="Martin F."/>
            <person name="Perotto S."/>
        </authorList>
    </citation>
    <scope>NUCLEOTIDE SEQUENCE [LARGE SCALE GENOMIC DNA]</scope>
    <source>
        <strain evidence="2 3">F</strain>
    </source>
</reference>
<keyword evidence="3" id="KW-1185">Reference proteome</keyword>
<dbReference type="OrthoDB" id="5411773at2759"/>
<feature type="region of interest" description="Disordered" evidence="1">
    <location>
        <begin position="502"/>
        <end position="522"/>
    </location>
</feature>
<accession>A0A2J6RAE8</accession>
<dbReference type="STRING" id="1149755.A0A2J6RAE8"/>
<dbReference type="EMBL" id="KZ613952">
    <property type="protein sequence ID" value="PMD35487.1"/>
    <property type="molecule type" value="Genomic_DNA"/>
</dbReference>
<protein>
    <submittedName>
        <fullName evidence="2">Uncharacterized protein</fullName>
    </submittedName>
</protein>
<feature type="region of interest" description="Disordered" evidence="1">
    <location>
        <begin position="131"/>
        <end position="162"/>
    </location>
</feature>
<dbReference type="AlphaFoldDB" id="A0A2J6RAE8"/>